<organism evidence="2 3">
    <name type="scientific">Frankia torreyi</name>
    <dbReference type="NCBI Taxonomy" id="1856"/>
    <lineage>
        <taxon>Bacteria</taxon>
        <taxon>Bacillati</taxon>
        <taxon>Actinomycetota</taxon>
        <taxon>Actinomycetes</taxon>
        <taxon>Frankiales</taxon>
        <taxon>Frankiaceae</taxon>
        <taxon>Frankia</taxon>
    </lineage>
</organism>
<dbReference type="AlphaFoldDB" id="A0A0D8B7W5"/>
<keyword evidence="3" id="KW-1185">Reference proteome</keyword>
<comment type="caution">
    <text evidence="2">The sequence shown here is derived from an EMBL/GenBank/DDBJ whole genome shotgun (WGS) entry which is preliminary data.</text>
</comment>
<reference evidence="2 3" key="2">
    <citation type="journal article" date="2016" name="Genome Announc.">
        <title>Permanent Draft Genome Sequences for Two Variants of Frankia sp. Strain CpI1, the First Frankia Strain Isolated from Root Nodules of Comptonia peregrina.</title>
        <authorList>
            <person name="Oshone R."/>
            <person name="Hurst S.G.IV."/>
            <person name="Abebe-Akele F."/>
            <person name="Simpson S."/>
            <person name="Morris K."/>
            <person name="Thomas W.K."/>
            <person name="Tisa L.S."/>
        </authorList>
    </citation>
    <scope>NUCLEOTIDE SEQUENCE [LARGE SCALE GENOMIC DNA]</scope>
    <source>
        <strain evidence="3">CpI1-S</strain>
    </source>
</reference>
<dbReference type="RefSeq" id="WP_199865503.1">
    <property type="nucleotide sequence ID" value="NZ_JYFN01000062.1"/>
</dbReference>
<evidence type="ECO:0000313" key="2">
    <source>
        <dbReference type="EMBL" id="KJE20368.1"/>
    </source>
</evidence>
<evidence type="ECO:0000256" key="1">
    <source>
        <dbReference type="SAM" id="MobiDB-lite"/>
    </source>
</evidence>
<reference evidence="3" key="1">
    <citation type="submission" date="2015-02" db="EMBL/GenBank/DDBJ databases">
        <title>Draft Genome of Frankia sp. CpI1-S.</title>
        <authorList>
            <person name="Oshone R.T."/>
            <person name="Ngom M."/>
            <person name="Ghodhbane-Gtari F."/>
            <person name="Gtari M."/>
            <person name="Morris K."/>
            <person name="Thomas K."/>
            <person name="Sen A."/>
            <person name="Tisa L.S."/>
        </authorList>
    </citation>
    <scope>NUCLEOTIDE SEQUENCE [LARGE SCALE GENOMIC DNA]</scope>
    <source>
        <strain evidence="3">CpI1-S</strain>
    </source>
</reference>
<name>A0A0D8B7W5_9ACTN</name>
<accession>A0A0D8B7W5</accession>
<evidence type="ECO:0000313" key="3">
    <source>
        <dbReference type="Proteomes" id="UP000032545"/>
    </source>
</evidence>
<dbReference type="Proteomes" id="UP000032545">
    <property type="component" value="Unassembled WGS sequence"/>
</dbReference>
<proteinExistence type="predicted"/>
<dbReference type="Pfam" id="PF19472">
    <property type="entry name" value="DUF6009"/>
    <property type="match status" value="1"/>
</dbReference>
<sequence length="139" mass="15809">MATAEQAIVWTEDITRLPYVREVEYAFANTRQRPIRWPGPSRVVGYSTLHKTARSQTPGHFLRRVFLVQPHDRSEQPDGVYRTGCPSEGVDPLTVQPGVPGRRTRRAWGCDNAPDQPHHAAGRCPLCGRQWDHLNEETQ</sequence>
<protein>
    <submittedName>
        <fullName evidence="2">Uncharacterized protein</fullName>
    </submittedName>
</protein>
<dbReference type="InterPro" id="IPR046051">
    <property type="entry name" value="DUF6009"/>
</dbReference>
<gene>
    <name evidence="2" type="ORF">FF36_05342</name>
</gene>
<feature type="region of interest" description="Disordered" evidence="1">
    <location>
        <begin position="73"/>
        <end position="106"/>
    </location>
</feature>
<dbReference type="PATRIC" id="fig|1502723.3.peg.5753"/>
<dbReference type="EMBL" id="JYFN01000062">
    <property type="protein sequence ID" value="KJE20368.1"/>
    <property type="molecule type" value="Genomic_DNA"/>
</dbReference>